<evidence type="ECO:0000259" key="6">
    <source>
        <dbReference type="Pfam" id="PF22544"/>
    </source>
</evidence>
<dbReference type="Gene3D" id="2.60.40.10">
    <property type="entry name" value="Immunoglobulins"/>
    <property type="match status" value="7"/>
</dbReference>
<organism evidence="7 8">
    <name type="scientific">Dasyornis broadbenti</name>
    <name type="common">rufous bristle-bird</name>
    <dbReference type="NCBI Taxonomy" id="243059"/>
    <lineage>
        <taxon>Eukaryota</taxon>
        <taxon>Metazoa</taxon>
        <taxon>Chordata</taxon>
        <taxon>Craniata</taxon>
        <taxon>Vertebrata</taxon>
        <taxon>Euteleostomi</taxon>
        <taxon>Archelosauria</taxon>
        <taxon>Archosauria</taxon>
        <taxon>Dinosauria</taxon>
        <taxon>Saurischia</taxon>
        <taxon>Theropoda</taxon>
        <taxon>Coelurosauria</taxon>
        <taxon>Aves</taxon>
        <taxon>Neognathae</taxon>
        <taxon>Neoaves</taxon>
        <taxon>Telluraves</taxon>
        <taxon>Australaves</taxon>
        <taxon>Passeriformes</taxon>
        <taxon>Meliphagoidea</taxon>
        <taxon>Dasyornithidae</taxon>
        <taxon>Dasyornis</taxon>
    </lineage>
</organism>
<feature type="domain" description="HYDIN/VesB/CFA65-like Ig-like" evidence="6">
    <location>
        <begin position="360"/>
        <end position="460"/>
    </location>
</feature>
<keyword evidence="8" id="KW-1185">Reference proteome</keyword>
<dbReference type="GO" id="GO:1904158">
    <property type="term" value="P:axonemal central apparatus assembly"/>
    <property type="evidence" value="ECO:0007669"/>
    <property type="project" value="TreeGrafter"/>
</dbReference>
<dbReference type="PANTHER" id="PTHR23053">
    <property type="entry name" value="DLEC1 DELETED IN LUNG AND ESOPHAGEAL CANCER 1"/>
    <property type="match status" value="1"/>
</dbReference>
<evidence type="ECO:0000256" key="2">
    <source>
        <dbReference type="ARBA" id="ARBA00004496"/>
    </source>
</evidence>
<feature type="non-terminal residue" evidence="7">
    <location>
        <position position="824"/>
    </location>
</feature>
<evidence type="ECO:0000313" key="7">
    <source>
        <dbReference type="EMBL" id="NWV78314.1"/>
    </source>
</evidence>
<name>A0A7K6HSG0_9PASS</name>
<dbReference type="InterPro" id="IPR033305">
    <property type="entry name" value="Hydin-like"/>
</dbReference>
<evidence type="ECO:0000256" key="3">
    <source>
        <dbReference type="ARBA" id="ARBA00022490"/>
    </source>
</evidence>
<dbReference type="Pfam" id="PF22544">
    <property type="entry name" value="HYDIN_VesB_CFA65-like_Ig"/>
    <property type="match status" value="2"/>
</dbReference>
<dbReference type="GO" id="GO:0005930">
    <property type="term" value="C:axoneme"/>
    <property type="evidence" value="ECO:0007669"/>
    <property type="project" value="TreeGrafter"/>
</dbReference>
<dbReference type="GO" id="GO:0003341">
    <property type="term" value="P:cilium movement"/>
    <property type="evidence" value="ECO:0007669"/>
    <property type="project" value="TreeGrafter"/>
</dbReference>
<evidence type="ECO:0000256" key="5">
    <source>
        <dbReference type="ARBA" id="ARBA00023273"/>
    </source>
</evidence>
<dbReference type="InterPro" id="IPR013783">
    <property type="entry name" value="Ig-like_fold"/>
</dbReference>
<feature type="domain" description="HYDIN/VesB/CFA65-like Ig-like" evidence="6">
    <location>
        <begin position="99"/>
        <end position="189"/>
    </location>
</feature>
<comment type="caution">
    <text evidence="7">The sequence shown here is derived from an EMBL/GenBank/DDBJ whole genome shotgun (WGS) entry which is preliminary data.</text>
</comment>
<keyword evidence="4" id="KW-0969">Cilium</keyword>
<accession>A0A7K6HSG0</accession>
<gene>
    <name evidence="7" type="primary">Hydin_0</name>
    <name evidence="7" type="ORF">DASBRO_R13597</name>
</gene>
<protein>
    <submittedName>
        <fullName evidence="7">HYDIN protein</fullName>
    </submittedName>
</protein>
<reference evidence="7 8" key="1">
    <citation type="submission" date="2019-09" db="EMBL/GenBank/DDBJ databases">
        <title>Bird 10,000 Genomes (B10K) Project - Family phase.</title>
        <authorList>
            <person name="Zhang G."/>
        </authorList>
    </citation>
    <scope>NUCLEOTIDE SEQUENCE [LARGE SCALE GENOMIC DNA]</scope>
    <source>
        <strain evidence="7">B10K-DU-029-49</strain>
        <tissue evidence="7">Liver</tissue>
    </source>
</reference>
<dbReference type="Proteomes" id="UP000521322">
    <property type="component" value="Unassembled WGS sequence"/>
</dbReference>
<keyword evidence="5" id="KW-0966">Cell projection</keyword>
<proteinExistence type="predicted"/>
<feature type="non-terminal residue" evidence="7">
    <location>
        <position position="1"/>
    </location>
</feature>
<sequence>PSELVFQHFVANESYELVLSLINNDEVPRTVKVSMESSPYFQLVCPRNVFYSVEPGTSSSVRIRFTPDEIKNYAHKLFCFYGRETVVVPLYGIVTRGLLDLPELLDFSVQPAKCSVKKTLLVCNIGNMEARYHMSTQSPFSVVPAKGTLGVGDTMQVTVEFYPTKTGFQSAILEVSYDTGERSQTRLHGEAVDLDVALSTTCAEVGKTFMTQSNHTTVAIQNRSSITARFQWKIHPTDEAEAQEKKRVWDLRRPKSGLWLTTFMEEQEKEKKGIFEDDFSKLCSKVKEEYKQLQEEPYLFSDDIFSIEPLEGEIKPNCSAEIKVIFKPKEGLNYHKVAYCYISGRAERMMLDLKGEGLGPWLELSNKDVEFAMLYVNTPHVAEINLINKGPLDAPFAYVPSETEMSPSFKVVPKEGIVPPGSTQPLQIFCDCTIVGILLEHIRISVTGCPSPLIVTVRGTVWPPTFSFSASELDFLEVSFGFPKTLPLRVTNKTPGYFKFKFRVTDDGGEPAISSYKLILNDADPAWEKGPSFKVEPQEFAMTPSEGIMYPFGYQDVQVTLCSNTVMEYCRRLVLDVEGFGEVVTSLIITASCHVPKLEVYPNIMWYEGTCYMNEPHKRKFLITNNTCYYGCYGLVPQKRNKNTRVFYESCQPCGVVRPHSTAKLPITIRTQKVGKFATTVTIAVFGNERYPLTSILRTTGLFREVCTDVYPLDFGAVPALNPTPVTMNLSNKGAAPLPFKLEVDARPHFFIFEPGEGVIPANRTIPVTTTAYLDDTGSFDTTLGVYVEHQGVVATIPVTILGVGTTIVLDKPFCGDLNLGYQF</sequence>
<evidence type="ECO:0000256" key="4">
    <source>
        <dbReference type="ARBA" id="ARBA00023069"/>
    </source>
</evidence>
<dbReference type="PANTHER" id="PTHR23053:SF0">
    <property type="entry name" value="HYDROCEPHALUS-INDUCING PROTEIN HOMOLOG"/>
    <property type="match status" value="1"/>
</dbReference>
<comment type="subcellular location">
    <subcellularLocation>
        <location evidence="1">Cell projection</location>
        <location evidence="1">Cilium</location>
    </subcellularLocation>
    <subcellularLocation>
        <location evidence="2">Cytoplasm</location>
    </subcellularLocation>
</comment>
<dbReference type="AlphaFoldDB" id="A0A7K6HSG0"/>
<dbReference type="InterPro" id="IPR053879">
    <property type="entry name" value="HYDIN_VesB_CFA65-like_Ig"/>
</dbReference>
<keyword evidence="3" id="KW-0963">Cytoplasm</keyword>
<evidence type="ECO:0000313" key="8">
    <source>
        <dbReference type="Proteomes" id="UP000521322"/>
    </source>
</evidence>
<dbReference type="EMBL" id="VZRN01002613">
    <property type="protein sequence ID" value="NWV78314.1"/>
    <property type="molecule type" value="Genomic_DNA"/>
</dbReference>
<evidence type="ECO:0000256" key="1">
    <source>
        <dbReference type="ARBA" id="ARBA00004138"/>
    </source>
</evidence>